<sequence>MFWKLAIVILALNQLCQSESNSVSSEILQVDHTNFNESFTDENNILEAVTTEDDSKHFSNSEYENSNPETEVNREQFPVVNDSLTFENLDKERSRDILKDGEFPINHDDLDESNSNDESIENFPQNYDKIYRSLPTVRTGEEYYEQDSLLEKSASDSYDPTRIKKNVSFKEKSDTLAILKPRQIFTSPRKNEHVLMKRVDGLLAKTGHKRLGKVENGNPLFLKEGKDFVYLNSQPSSSPQGIPPISKLSEKSSKDSKNIYDYYPKIQIGFGSIPEDGYGKDAKSNTDQQSIPEIAGKVNDKIVIVKSTESENAYPPSLKKSAGSRKVTIRKHKTMHSVSREEEESIIQKNPHPRLSSQESINLKPQPRSNELPKYHEIPEKKEEVIILVKGTHIPGKNYGPEDDLFGYYKNTYDNLPDSGHDGNFKKEVVENYGPASVMSNGVKYNNHGDGISTQYFINNHPKSTSSFYVTNNEGKKQYIFPPTEFIPKVTGSAQRVKTSKNDAAYNLPEQQPKEQIYVENPQHRNEKPTYSKENAPGTRNQDENQYVAIDPNQLYVDGETGELIKFVYEEDEEKHQTPNTEDQTDEHSSSYLQKDSGQEQYHGNLGDSSNPHDHESEGKSISFEHGNAEYTNTENSDLSVPEPIAKQVKSKHHGQLISETDAQYHVPSKDLEEKSNYHSVPFEESYTTQENPNEDIYNNNNKHNDGSKYVVLCPGHSNKVHNQEDYENKLNTDSDSYPASNSKNVYEQNHNNFKGSSDVTEGYGKTNNYPTPDKNLNYPEFKVLVNSNYENKNYGTELSTSNDFKENGQGHYVETLYEPQTDEETLKNGHFPVLNDKGNENYTKFPEKTDYVVKSYFSKGPHQSRNFKYPKTRKQNQVYFEFTKPQNNYKGADLKQNGSPGFNNVRNHENFRTSLGNLFGHNSGSFSNQKNPHVTTHITSNFQKPSYNKGNEVYISQKDLNELQLQDNYKSSDFGTSLNTFKGSLDKYGGNNLNSGYEIQNIGSHMGVDSFGNTKGLGQLGGYKPNRVTYTSYDTNVQFSSQHKSPKGYGDLKGIQQFQEPEEYVVVEVDDSDGTKGSNGDDSYLLQYQDNFKGQKNGFSPGKDIGGHAVLNEGTTYTAEQPKIRFVVDGGKDKTFHLRRLATTGFHMARGVLPLMYPTSRPRSIKGNLQFGLQISKRTGSTESPQYFIESRSDKGKVRKT</sequence>
<feature type="compositionally biased region" description="Basic and acidic residues" evidence="1">
    <location>
        <begin position="522"/>
        <end position="531"/>
    </location>
</feature>
<evidence type="ECO:0000313" key="3">
    <source>
        <dbReference type="EMBL" id="GFQ94139.1"/>
    </source>
</evidence>
<name>A0A8X6G4G3_TRICU</name>
<feature type="region of interest" description="Disordered" evidence="1">
    <location>
        <begin position="52"/>
        <end position="72"/>
    </location>
</feature>
<feature type="region of interest" description="Disordered" evidence="1">
    <location>
        <begin position="504"/>
        <end position="555"/>
    </location>
</feature>
<reference evidence="3" key="1">
    <citation type="submission" date="2020-07" db="EMBL/GenBank/DDBJ databases">
        <title>Multicomponent nature underlies the extraordinary mechanical properties of spider dragline silk.</title>
        <authorList>
            <person name="Kono N."/>
            <person name="Nakamura H."/>
            <person name="Mori M."/>
            <person name="Yoshida Y."/>
            <person name="Ohtoshi R."/>
            <person name="Malay A.D."/>
            <person name="Moran D.A.P."/>
            <person name="Tomita M."/>
            <person name="Numata K."/>
            <person name="Arakawa K."/>
        </authorList>
    </citation>
    <scope>NUCLEOTIDE SEQUENCE</scope>
</reference>
<evidence type="ECO:0000256" key="2">
    <source>
        <dbReference type="SAM" id="SignalP"/>
    </source>
</evidence>
<feature type="signal peptide" evidence="2">
    <location>
        <begin position="1"/>
        <end position="18"/>
    </location>
</feature>
<dbReference type="OrthoDB" id="6431297at2759"/>
<keyword evidence="4" id="KW-1185">Reference proteome</keyword>
<organism evidence="3 4">
    <name type="scientific">Trichonephila clavata</name>
    <name type="common">Joro spider</name>
    <name type="synonym">Nephila clavata</name>
    <dbReference type="NCBI Taxonomy" id="2740835"/>
    <lineage>
        <taxon>Eukaryota</taxon>
        <taxon>Metazoa</taxon>
        <taxon>Ecdysozoa</taxon>
        <taxon>Arthropoda</taxon>
        <taxon>Chelicerata</taxon>
        <taxon>Arachnida</taxon>
        <taxon>Araneae</taxon>
        <taxon>Araneomorphae</taxon>
        <taxon>Entelegynae</taxon>
        <taxon>Araneoidea</taxon>
        <taxon>Nephilidae</taxon>
        <taxon>Trichonephila</taxon>
    </lineage>
</organism>
<evidence type="ECO:0000313" key="4">
    <source>
        <dbReference type="Proteomes" id="UP000887116"/>
    </source>
</evidence>
<keyword evidence="2" id="KW-0732">Signal</keyword>
<feature type="compositionally biased region" description="Polar residues" evidence="1">
    <location>
        <begin position="590"/>
        <end position="610"/>
    </location>
</feature>
<proteinExistence type="predicted"/>
<feature type="region of interest" description="Disordered" evidence="1">
    <location>
        <begin position="313"/>
        <end position="377"/>
    </location>
</feature>
<dbReference type="Proteomes" id="UP000887116">
    <property type="component" value="Unassembled WGS sequence"/>
</dbReference>
<feature type="compositionally biased region" description="Polar residues" evidence="1">
    <location>
        <begin position="60"/>
        <end position="70"/>
    </location>
</feature>
<dbReference type="AlphaFoldDB" id="A0A8X6G4G3"/>
<feature type="compositionally biased region" description="Polar residues" evidence="1">
    <location>
        <begin position="355"/>
        <end position="369"/>
    </location>
</feature>
<feature type="region of interest" description="Disordered" evidence="1">
    <location>
        <begin position="232"/>
        <end position="253"/>
    </location>
</feature>
<dbReference type="EMBL" id="BMAO01034131">
    <property type="protein sequence ID" value="GFQ94139.1"/>
    <property type="molecule type" value="Genomic_DNA"/>
</dbReference>
<gene>
    <name evidence="3" type="primary">AVEN_266852_1</name>
    <name evidence="3" type="ORF">TNCT_399131</name>
</gene>
<comment type="caution">
    <text evidence="3">The sequence shown here is derived from an EMBL/GenBank/DDBJ whole genome shotgun (WGS) entry which is preliminary data.</text>
</comment>
<protein>
    <submittedName>
        <fullName evidence="3">Uncharacterized protein</fullName>
    </submittedName>
</protein>
<accession>A0A8X6G4G3</accession>
<evidence type="ECO:0000256" key="1">
    <source>
        <dbReference type="SAM" id="MobiDB-lite"/>
    </source>
</evidence>
<feature type="region of interest" description="Disordered" evidence="1">
    <location>
        <begin position="572"/>
        <end position="620"/>
    </location>
</feature>
<feature type="chain" id="PRO_5036496195" evidence="2">
    <location>
        <begin position="19"/>
        <end position="1202"/>
    </location>
</feature>
<feature type="compositionally biased region" description="Low complexity" evidence="1">
    <location>
        <begin position="233"/>
        <end position="247"/>
    </location>
</feature>